<evidence type="ECO:0000256" key="4">
    <source>
        <dbReference type="ARBA" id="ARBA00022692"/>
    </source>
</evidence>
<dbReference type="Proteomes" id="UP001041814">
    <property type="component" value="Unassembled WGS sequence"/>
</dbReference>
<dbReference type="Pfam" id="PF02535">
    <property type="entry name" value="Zip"/>
    <property type="match status" value="1"/>
</dbReference>
<dbReference type="EMBL" id="NRRU01000053">
    <property type="protein sequence ID" value="MBK1714021.1"/>
    <property type="molecule type" value="Genomic_DNA"/>
</dbReference>
<evidence type="ECO:0000256" key="9">
    <source>
        <dbReference type="SAM" id="Phobius"/>
    </source>
</evidence>
<protein>
    <submittedName>
        <fullName evidence="10">ZIP family metal transporter</fullName>
    </submittedName>
</protein>
<reference evidence="10" key="1">
    <citation type="submission" date="2017-08" db="EMBL/GenBank/DDBJ databases">
        <authorList>
            <person name="Imhoff J.F."/>
            <person name="Rahn T."/>
            <person name="Kuenzel S."/>
            <person name="Neulinger S.C."/>
        </authorList>
    </citation>
    <scope>NUCLEOTIDE SEQUENCE</scope>
    <source>
        <strain evidence="10">IM 151</strain>
    </source>
</reference>
<keyword evidence="3" id="KW-1003">Cell membrane</keyword>
<keyword evidence="4 9" id="KW-0812">Transmembrane</keyword>
<feature type="transmembrane region" description="Helical" evidence="9">
    <location>
        <begin position="257"/>
        <end position="278"/>
    </location>
</feature>
<organism evidence="10 11">
    <name type="scientific">Rubrivivax gelatinosus</name>
    <name type="common">Rhodocyclus gelatinosus</name>
    <name type="synonym">Rhodopseudomonas gelatinosa</name>
    <dbReference type="NCBI Taxonomy" id="28068"/>
    <lineage>
        <taxon>Bacteria</taxon>
        <taxon>Pseudomonadati</taxon>
        <taxon>Pseudomonadota</taxon>
        <taxon>Betaproteobacteria</taxon>
        <taxon>Burkholderiales</taxon>
        <taxon>Sphaerotilaceae</taxon>
        <taxon>Rubrivivax</taxon>
    </lineage>
</organism>
<feature type="transmembrane region" description="Helical" evidence="9">
    <location>
        <begin position="197"/>
        <end position="219"/>
    </location>
</feature>
<comment type="similarity">
    <text evidence="2">Belongs to the ZIP transporter (TC 2.A.5) family.</text>
</comment>
<feature type="transmembrane region" description="Helical" evidence="9">
    <location>
        <begin position="290"/>
        <end position="308"/>
    </location>
</feature>
<feature type="transmembrane region" description="Helical" evidence="9">
    <location>
        <begin position="92"/>
        <end position="115"/>
    </location>
</feature>
<evidence type="ECO:0000256" key="2">
    <source>
        <dbReference type="ARBA" id="ARBA00006939"/>
    </source>
</evidence>
<dbReference type="PANTHER" id="PTHR11040:SF211">
    <property type="entry name" value="ZINC TRANSPORTER ZIP11"/>
    <property type="match status" value="1"/>
</dbReference>
<feature type="transmembrane region" description="Helical" evidence="9">
    <location>
        <begin position="127"/>
        <end position="148"/>
    </location>
</feature>
<evidence type="ECO:0000313" key="10">
    <source>
        <dbReference type="EMBL" id="MBK1714021.1"/>
    </source>
</evidence>
<evidence type="ECO:0000256" key="8">
    <source>
        <dbReference type="SAM" id="MobiDB-lite"/>
    </source>
</evidence>
<dbReference type="InterPro" id="IPR003689">
    <property type="entry name" value="ZIP"/>
</dbReference>
<evidence type="ECO:0000256" key="3">
    <source>
        <dbReference type="ARBA" id="ARBA00022475"/>
    </source>
</evidence>
<dbReference type="PANTHER" id="PTHR11040">
    <property type="entry name" value="ZINC/IRON TRANSPORTER"/>
    <property type="match status" value="1"/>
</dbReference>
<comment type="caution">
    <text evidence="10">The sequence shown here is derived from an EMBL/GenBank/DDBJ whole genome shotgun (WGS) entry which is preliminary data.</text>
</comment>
<keyword evidence="5" id="KW-0862">Zinc</keyword>
<proteinExistence type="inferred from homology"/>
<keyword evidence="11" id="KW-1185">Reference proteome</keyword>
<comment type="subcellular location">
    <subcellularLocation>
        <location evidence="1">Cell membrane</location>
        <topology evidence="1">Multi-pass membrane protein</topology>
    </subcellularLocation>
</comment>
<feature type="region of interest" description="Disordered" evidence="8">
    <location>
        <begin position="1"/>
        <end position="20"/>
    </location>
</feature>
<gene>
    <name evidence="10" type="ORF">CKO43_14685</name>
</gene>
<evidence type="ECO:0000256" key="1">
    <source>
        <dbReference type="ARBA" id="ARBA00004651"/>
    </source>
</evidence>
<evidence type="ECO:0000256" key="6">
    <source>
        <dbReference type="ARBA" id="ARBA00022989"/>
    </source>
</evidence>
<feature type="transmembrane region" description="Helical" evidence="9">
    <location>
        <begin position="31"/>
        <end position="48"/>
    </location>
</feature>
<sequence length="309" mass="30842">MPNTRVRSRPEPRPAPAPREVASRLRLQQRCGLLLCAAGALLALWRGWQLLPPAEAVTTALALGAAAALATALGVLPVLLARAPAARTQDTLLGFGGGVMLAAACFSLLVPALHAAAQAGLGPWPRALGVGAALLAGALLLMLLDHVLPHAHGIGPGGGDLERRRRVTLFVLAIVLHNVPEGLAIGVAAAGGDSAGALALATGIAIQDVPEGLVVALALQAAGVGRYAAAGIGAASGLVEPLAAVAAAAALASSAALLPWGLAFAAGAMIFVVGHELIPESQRRGHSRRASVGLMLGFVLMMVLDSALG</sequence>
<evidence type="ECO:0000256" key="5">
    <source>
        <dbReference type="ARBA" id="ARBA00022833"/>
    </source>
</evidence>
<accession>A0ABS1DVG7</accession>
<name>A0ABS1DVG7_RUBGE</name>
<keyword evidence="7 9" id="KW-0472">Membrane</keyword>
<evidence type="ECO:0000256" key="7">
    <source>
        <dbReference type="ARBA" id="ARBA00023136"/>
    </source>
</evidence>
<feature type="transmembrane region" description="Helical" evidence="9">
    <location>
        <begin position="231"/>
        <end position="251"/>
    </location>
</feature>
<reference evidence="10" key="2">
    <citation type="journal article" date="2020" name="Microorganisms">
        <title>Osmotic Adaptation and Compatible Solute Biosynthesis of Phototrophic Bacteria as Revealed from Genome Analyses.</title>
        <authorList>
            <person name="Imhoff J.F."/>
            <person name="Rahn T."/>
            <person name="Kunzel S."/>
            <person name="Keller A."/>
            <person name="Neulinger S.C."/>
        </authorList>
    </citation>
    <scope>NUCLEOTIDE SEQUENCE</scope>
    <source>
        <strain evidence="10">IM 151</strain>
    </source>
</reference>
<keyword evidence="6 9" id="KW-1133">Transmembrane helix</keyword>
<feature type="transmembrane region" description="Helical" evidence="9">
    <location>
        <begin position="169"/>
        <end position="191"/>
    </location>
</feature>
<feature type="transmembrane region" description="Helical" evidence="9">
    <location>
        <begin position="60"/>
        <end position="80"/>
    </location>
</feature>
<evidence type="ECO:0000313" key="11">
    <source>
        <dbReference type="Proteomes" id="UP001041814"/>
    </source>
</evidence>